<evidence type="ECO:0000313" key="2">
    <source>
        <dbReference type="EMBL" id="CUQ11364.1"/>
    </source>
</evidence>
<dbReference type="RefSeq" id="WP_055245885.1">
    <property type="nucleotide sequence ID" value="NZ_CAMUSJ010000118.1"/>
</dbReference>
<gene>
    <name evidence="2" type="ORF">ERS852551_03157</name>
</gene>
<dbReference type="Proteomes" id="UP000095765">
    <property type="component" value="Unassembled WGS sequence"/>
</dbReference>
<dbReference type="AlphaFoldDB" id="A0A174TMF5"/>
<dbReference type="OrthoDB" id="2087913at2"/>
<organism evidence="2 3">
    <name type="scientific">Anaerotruncus colihominis</name>
    <dbReference type="NCBI Taxonomy" id="169435"/>
    <lineage>
        <taxon>Bacteria</taxon>
        <taxon>Bacillati</taxon>
        <taxon>Bacillota</taxon>
        <taxon>Clostridia</taxon>
        <taxon>Eubacteriales</taxon>
        <taxon>Oscillospiraceae</taxon>
        <taxon>Anaerotruncus</taxon>
    </lineage>
</organism>
<sequence>MIQIKSGTCSTSQGYKTRADGELSLPISEEARLVARGAAEYVMRPIKGSPTGVATTAGGGSDNAPSGNEGEDRCPAEGAEESFTDLIDTLDIVDGHFTKESLMKMGRKEMEDLAEGLEVDVSKCRNKGEIADLLAAVELQVEEDGGTPPDLTTEEPM</sequence>
<proteinExistence type="predicted"/>
<name>A0A174TMF5_9FIRM</name>
<evidence type="ECO:0000256" key="1">
    <source>
        <dbReference type="SAM" id="MobiDB-lite"/>
    </source>
</evidence>
<accession>A0A174TMF5</accession>
<feature type="region of interest" description="Disordered" evidence="1">
    <location>
        <begin position="49"/>
        <end position="79"/>
    </location>
</feature>
<protein>
    <submittedName>
        <fullName evidence="2">Uncharacterized protein</fullName>
    </submittedName>
</protein>
<dbReference type="EMBL" id="CZBE01000027">
    <property type="protein sequence ID" value="CUQ11364.1"/>
    <property type="molecule type" value="Genomic_DNA"/>
</dbReference>
<evidence type="ECO:0000313" key="3">
    <source>
        <dbReference type="Proteomes" id="UP000095765"/>
    </source>
</evidence>
<reference evidence="2 3" key="1">
    <citation type="submission" date="2015-09" db="EMBL/GenBank/DDBJ databases">
        <authorList>
            <consortium name="Pathogen Informatics"/>
        </authorList>
    </citation>
    <scope>NUCLEOTIDE SEQUENCE [LARGE SCALE GENOMIC DNA]</scope>
    <source>
        <strain evidence="2 3">2789STDY5834939</strain>
    </source>
</reference>